<gene>
    <name evidence="1" type="ordered locus">DP2601</name>
</gene>
<dbReference type="RefSeq" id="WP_011189842.1">
    <property type="nucleotide sequence ID" value="NC_006138.1"/>
</dbReference>
<dbReference type="eggNOG" id="COG2980">
    <property type="taxonomic scope" value="Bacteria"/>
</dbReference>
<reference evidence="2" key="1">
    <citation type="journal article" date="2004" name="Environ. Microbiol.">
        <title>The genome of Desulfotalea psychrophila, a sulfate-reducing bacterium from permanently cold Arctic sediments.</title>
        <authorList>
            <person name="Rabus R."/>
            <person name="Ruepp A."/>
            <person name="Frickey T."/>
            <person name="Rattei T."/>
            <person name="Fartmann B."/>
            <person name="Stark M."/>
            <person name="Bauer M."/>
            <person name="Zibat A."/>
            <person name="Lombardot T."/>
            <person name="Becker I."/>
            <person name="Amann J."/>
            <person name="Gellner K."/>
            <person name="Teeling H."/>
            <person name="Leuschner W.D."/>
            <person name="Gloeckner F.-O."/>
            <person name="Lupas A.N."/>
            <person name="Amann R."/>
            <person name="Klenk H.-P."/>
        </authorList>
    </citation>
    <scope>NUCLEOTIDE SEQUENCE [LARGE SCALE GENOMIC DNA]</scope>
    <source>
        <strain evidence="2">DSM 12343 / LSv54</strain>
    </source>
</reference>
<dbReference type="HOGENOM" id="CLU_114082_0_3_7"/>
<dbReference type="GO" id="GO:0043165">
    <property type="term" value="P:Gram-negative-bacterium-type cell outer membrane assembly"/>
    <property type="evidence" value="ECO:0007669"/>
    <property type="project" value="InterPro"/>
</dbReference>
<dbReference type="STRING" id="177439.DP2601"/>
<dbReference type="PROSITE" id="PS51257">
    <property type="entry name" value="PROKAR_LIPOPROTEIN"/>
    <property type="match status" value="1"/>
</dbReference>
<accession>Q6AJZ6</accession>
<dbReference type="KEGG" id="dps:DP2601"/>
<name>Q6AJZ6_DESPS</name>
<dbReference type="Pfam" id="PF04390">
    <property type="entry name" value="LptE"/>
    <property type="match status" value="1"/>
</dbReference>
<evidence type="ECO:0000313" key="1">
    <source>
        <dbReference type="EMBL" id="CAG37330.1"/>
    </source>
</evidence>
<dbReference type="InterPro" id="IPR007485">
    <property type="entry name" value="LPS_assembly_LptE"/>
</dbReference>
<evidence type="ECO:0008006" key="3">
    <source>
        <dbReference type="Google" id="ProtNLM"/>
    </source>
</evidence>
<protein>
    <recommendedName>
        <fullName evidence="3">Lipoprotein</fullName>
    </recommendedName>
</protein>
<dbReference type="Gene3D" id="3.30.160.150">
    <property type="entry name" value="Lipoprotein like domain"/>
    <property type="match status" value="1"/>
</dbReference>
<dbReference type="EMBL" id="CR522870">
    <property type="protein sequence ID" value="CAG37330.1"/>
    <property type="molecule type" value="Genomic_DNA"/>
</dbReference>
<sequence length="171" mass="19264">MKKIAPFLILSILLVIGGCGYHNANVYSGPEKAIFLTEWQNKTSNLSLNSDIYRSLLQWFQKSDKIKVVRTGAEADLILAGEIISISLPSMSYTDRTASEVQVVLQVRYVIKDLATGKILIEVPRESWTEEYYPYAGNSSAPDKESQAIKQIVDDLSKKIYQQTLRKLNSM</sequence>
<proteinExistence type="predicted"/>
<dbReference type="AlphaFoldDB" id="Q6AJZ6"/>
<keyword evidence="2" id="KW-1185">Reference proteome</keyword>
<organism evidence="1 2">
    <name type="scientific">Desulfotalea psychrophila (strain LSv54 / DSM 12343)</name>
    <dbReference type="NCBI Taxonomy" id="177439"/>
    <lineage>
        <taxon>Bacteria</taxon>
        <taxon>Pseudomonadati</taxon>
        <taxon>Thermodesulfobacteriota</taxon>
        <taxon>Desulfobulbia</taxon>
        <taxon>Desulfobulbales</taxon>
        <taxon>Desulfocapsaceae</taxon>
        <taxon>Desulfotalea</taxon>
    </lineage>
</organism>
<dbReference type="OrthoDB" id="5431437at2"/>
<dbReference type="Proteomes" id="UP000000602">
    <property type="component" value="Chromosome"/>
</dbReference>
<evidence type="ECO:0000313" key="2">
    <source>
        <dbReference type="Proteomes" id="UP000000602"/>
    </source>
</evidence>
<dbReference type="GO" id="GO:0019867">
    <property type="term" value="C:outer membrane"/>
    <property type="evidence" value="ECO:0007669"/>
    <property type="project" value="InterPro"/>
</dbReference>